<name>A0A4P2QQV7_SORCE</name>
<evidence type="ECO:0000313" key="1">
    <source>
        <dbReference type="EMBL" id="AUX32388.1"/>
    </source>
</evidence>
<reference evidence="1 2" key="1">
    <citation type="submission" date="2015-09" db="EMBL/GenBank/DDBJ databases">
        <title>Sorangium comparison.</title>
        <authorList>
            <person name="Zaburannyi N."/>
            <person name="Bunk B."/>
            <person name="Overmann J."/>
            <person name="Mueller R."/>
        </authorList>
    </citation>
    <scope>NUCLEOTIDE SEQUENCE [LARGE SCALE GENOMIC DNA]</scope>
    <source>
        <strain evidence="1 2">So ce836</strain>
    </source>
</reference>
<dbReference type="Gene3D" id="3.90.180.10">
    <property type="entry name" value="Medium-chain alcohol dehydrogenases, catalytic domain"/>
    <property type="match status" value="1"/>
</dbReference>
<proteinExistence type="predicted"/>
<sequence length="70" mass="7661">MEFYSSPPPASLAPLRSSSHESVLIERLNRLVASGPFHVEIARRFALAQAAEAHLALGRHHLGKLALQVH</sequence>
<dbReference type="EMBL" id="CP012672">
    <property type="protein sequence ID" value="AUX32388.1"/>
    <property type="molecule type" value="Genomic_DNA"/>
</dbReference>
<evidence type="ECO:0000313" key="2">
    <source>
        <dbReference type="Proteomes" id="UP000295497"/>
    </source>
</evidence>
<dbReference type="RefSeq" id="WP_207217922.1">
    <property type="nucleotide sequence ID" value="NZ_CP012672.1"/>
</dbReference>
<gene>
    <name evidence="1" type="ORF">SOCE836_045250</name>
</gene>
<dbReference type="Proteomes" id="UP000295497">
    <property type="component" value="Chromosome"/>
</dbReference>
<organism evidence="1 2">
    <name type="scientific">Sorangium cellulosum</name>
    <name type="common">Polyangium cellulosum</name>
    <dbReference type="NCBI Taxonomy" id="56"/>
    <lineage>
        <taxon>Bacteria</taxon>
        <taxon>Pseudomonadati</taxon>
        <taxon>Myxococcota</taxon>
        <taxon>Polyangia</taxon>
        <taxon>Polyangiales</taxon>
        <taxon>Polyangiaceae</taxon>
        <taxon>Sorangium</taxon>
    </lineage>
</organism>
<dbReference type="AlphaFoldDB" id="A0A4P2QQV7"/>
<accession>A0A4P2QQV7</accession>
<protein>
    <submittedName>
        <fullName evidence="1">Uncharacterized protein</fullName>
    </submittedName>
</protein>